<reference evidence="1" key="1">
    <citation type="submission" date="2018-02" db="EMBL/GenBank/DDBJ databases">
        <title>Rhizophora mucronata_Transcriptome.</title>
        <authorList>
            <person name="Meera S.P."/>
            <person name="Sreeshan A."/>
            <person name="Augustine A."/>
        </authorList>
    </citation>
    <scope>NUCLEOTIDE SEQUENCE</scope>
    <source>
        <tissue evidence="1">Leaf</tissue>
    </source>
</reference>
<name>A0A2P2R4N7_RHIMU</name>
<evidence type="ECO:0000313" key="1">
    <source>
        <dbReference type="EMBL" id="MBX74084.1"/>
    </source>
</evidence>
<protein>
    <submittedName>
        <fullName evidence="1">Uncharacterized protein</fullName>
    </submittedName>
</protein>
<sequence>MKRKNLKFGMDTQDGHVGYRVFNLEANVRRKGHQQLWPYRR</sequence>
<proteinExistence type="predicted"/>
<organism evidence="1">
    <name type="scientific">Rhizophora mucronata</name>
    <name type="common">Asiatic mangrove</name>
    <dbReference type="NCBI Taxonomy" id="61149"/>
    <lineage>
        <taxon>Eukaryota</taxon>
        <taxon>Viridiplantae</taxon>
        <taxon>Streptophyta</taxon>
        <taxon>Embryophyta</taxon>
        <taxon>Tracheophyta</taxon>
        <taxon>Spermatophyta</taxon>
        <taxon>Magnoliopsida</taxon>
        <taxon>eudicotyledons</taxon>
        <taxon>Gunneridae</taxon>
        <taxon>Pentapetalae</taxon>
        <taxon>rosids</taxon>
        <taxon>fabids</taxon>
        <taxon>Malpighiales</taxon>
        <taxon>Rhizophoraceae</taxon>
        <taxon>Rhizophora</taxon>
    </lineage>
</organism>
<accession>A0A2P2R4N7</accession>
<dbReference type="AlphaFoldDB" id="A0A2P2R4N7"/>
<dbReference type="EMBL" id="GGEC01093600">
    <property type="protein sequence ID" value="MBX74084.1"/>
    <property type="molecule type" value="Transcribed_RNA"/>
</dbReference>